<dbReference type="Pfam" id="PF01471">
    <property type="entry name" value="PG_binding_1"/>
    <property type="match status" value="1"/>
</dbReference>
<dbReference type="PANTHER" id="PTHR12697:SF5">
    <property type="entry name" value="DEOXYHYPUSINE HYDROXYLASE"/>
    <property type="match status" value="1"/>
</dbReference>
<dbReference type="Gene3D" id="1.25.10.10">
    <property type="entry name" value="Leucine-rich Repeat Variant"/>
    <property type="match status" value="1"/>
</dbReference>
<dbReference type="InterPro" id="IPR016024">
    <property type="entry name" value="ARM-type_fold"/>
</dbReference>
<keyword evidence="1" id="KW-0042">Antenna complex</keyword>
<gene>
    <name evidence="6" type="ORF">F6J89_28775</name>
</gene>
<organism evidence="6">
    <name type="scientific">Symploca sp. SIO1C4</name>
    <dbReference type="NCBI Taxonomy" id="2607765"/>
    <lineage>
        <taxon>Bacteria</taxon>
        <taxon>Bacillati</taxon>
        <taxon>Cyanobacteriota</taxon>
        <taxon>Cyanophyceae</taxon>
        <taxon>Coleofasciculales</taxon>
        <taxon>Coleofasciculaceae</taxon>
        <taxon>Symploca</taxon>
    </lineage>
</organism>
<name>A0A6B3NIL2_9CYAN</name>
<dbReference type="GO" id="GO:0030089">
    <property type="term" value="C:phycobilisome"/>
    <property type="evidence" value="ECO:0007669"/>
    <property type="project" value="UniProtKB-KW"/>
</dbReference>
<dbReference type="GO" id="GO:0016491">
    <property type="term" value="F:oxidoreductase activity"/>
    <property type="evidence" value="ECO:0007669"/>
    <property type="project" value="TreeGrafter"/>
</dbReference>
<evidence type="ECO:0000259" key="5">
    <source>
        <dbReference type="Pfam" id="PF01471"/>
    </source>
</evidence>
<dbReference type="InterPro" id="IPR002477">
    <property type="entry name" value="Peptidoglycan-bd-like"/>
</dbReference>
<evidence type="ECO:0000313" key="6">
    <source>
        <dbReference type="EMBL" id="NER31503.1"/>
    </source>
</evidence>
<keyword evidence="4" id="KW-0812">Transmembrane</keyword>
<dbReference type="InterPro" id="IPR036366">
    <property type="entry name" value="PGBDSf"/>
</dbReference>
<feature type="transmembrane region" description="Helical" evidence="4">
    <location>
        <begin position="122"/>
        <end position="144"/>
    </location>
</feature>
<feature type="region of interest" description="Disordered" evidence="3">
    <location>
        <begin position="194"/>
        <end position="222"/>
    </location>
</feature>
<feature type="domain" description="Peptidoglycan binding-like" evidence="5">
    <location>
        <begin position="40"/>
        <end position="92"/>
    </location>
</feature>
<comment type="caution">
    <text evidence="6">The sequence shown here is derived from an EMBL/GenBank/DDBJ whole genome shotgun (WGS) entry which is preliminary data.</text>
</comment>
<reference evidence="6" key="1">
    <citation type="submission" date="2019-11" db="EMBL/GenBank/DDBJ databases">
        <title>Genomic insights into an expanded diversity of filamentous marine cyanobacteria reveals the extraordinary biosynthetic potential of Moorea and Okeania.</title>
        <authorList>
            <person name="Ferreira Leao T."/>
            <person name="Wang M."/>
            <person name="Moss N."/>
            <person name="Da Silva R."/>
            <person name="Sanders J."/>
            <person name="Nurk S."/>
            <person name="Gurevich A."/>
            <person name="Humphrey G."/>
            <person name="Reher R."/>
            <person name="Zhu Q."/>
            <person name="Belda-Ferre P."/>
            <person name="Glukhov E."/>
            <person name="Rex R."/>
            <person name="Dorrestein P.C."/>
            <person name="Knight R."/>
            <person name="Pevzner P."/>
            <person name="Gerwick W.H."/>
            <person name="Gerwick L."/>
        </authorList>
    </citation>
    <scope>NUCLEOTIDE SEQUENCE</scope>
    <source>
        <strain evidence="6">SIO1C4</strain>
    </source>
</reference>
<protein>
    <submittedName>
        <fullName evidence="6">Peptidoglycan-binding protein</fullName>
    </submittedName>
</protein>
<keyword evidence="4" id="KW-0472">Membrane</keyword>
<sequence length="400" mass="43864">MGTNYHPILKPAIANSSSGEVAQTRTVEPNETVLQLGDEGEPVLELQKQLQKLGYYQHSPDRIYGETTKSAVSEFQKSIDLPANGVADPTTRLILSREFQASKPDIQTATTASSSGNEDGRLYVVVLGAVAIISALVGGGLFLLKLLKKPRTTKQVPEPTKLQMTGNKRQAQNSTAKNSGSQTQTIEYENHGNGYIPSALRVSKPNHEEHHSPVQSSEDDVSVNTTSRIAKVDIVSEFINDLQGPDHQKRRKAIWELAQRGDSRAVKPLVDLILDSDSQQRILILEALSQICSKTLQPINKALALSLQDENANVRKNAIRDMTRVYDMVGQMSQMLCQAADDPNSEVRETAKWAIDQLGKIRGSEGVNNLPSSHSPSQISPPTSSSRTYLSENQLKKPPR</sequence>
<evidence type="ECO:0000256" key="2">
    <source>
        <dbReference type="ARBA" id="ARBA00022738"/>
    </source>
</evidence>
<dbReference type="Gene3D" id="1.10.101.10">
    <property type="entry name" value="PGBD-like superfamily/PGBD"/>
    <property type="match status" value="1"/>
</dbReference>
<feature type="region of interest" description="Disordered" evidence="3">
    <location>
        <begin position="153"/>
        <end position="182"/>
    </location>
</feature>
<evidence type="ECO:0000256" key="1">
    <source>
        <dbReference type="ARBA" id="ARBA00022549"/>
    </source>
</evidence>
<dbReference type="InterPro" id="IPR036365">
    <property type="entry name" value="PGBD-like_sf"/>
</dbReference>
<dbReference type="Pfam" id="PF13646">
    <property type="entry name" value="HEAT_2"/>
    <property type="match status" value="1"/>
</dbReference>
<dbReference type="SUPFAM" id="SSF47090">
    <property type="entry name" value="PGBD-like"/>
    <property type="match status" value="1"/>
</dbReference>
<dbReference type="SUPFAM" id="SSF48371">
    <property type="entry name" value="ARM repeat"/>
    <property type="match status" value="1"/>
</dbReference>
<accession>A0A6B3NIL2</accession>
<evidence type="ECO:0000256" key="3">
    <source>
        <dbReference type="SAM" id="MobiDB-lite"/>
    </source>
</evidence>
<keyword evidence="4" id="KW-1133">Transmembrane helix</keyword>
<dbReference type="PANTHER" id="PTHR12697">
    <property type="entry name" value="PBS LYASE HEAT-LIKE PROTEIN"/>
    <property type="match status" value="1"/>
</dbReference>
<feature type="region of interest" description="Disordered" evidence="3">
    <location>
        <begin position="364"/>
        <end position="400"/>
    </location>
</feature>
<dbReference type="EMBL" id="JAAHFQ010000839">
    <property type="protein sequence ID" value="NER31503.1"/>
    <property type="molecule type" value="Genomic_DNA"/>
</dbReference>
<proteinExistence type="predicted"/>
<keyword evidence="2" id="KW-0605">Phycobilisome</keyword>
<dbReference type="InterPro" id="IPR011989">
    <property type="entry name" value="ARM-like"/>
</dbReference>
<feature type="compositionally biased region" description="Low complexity" evidence="3">
    <location>
        <begin position="371"/>
        <end position="386"/>
    </location>
</feature>
<feature type="compositionally biased region" description="Polar residues" evidence="3">
    <location>
        <begin position="162"/>
        <end position="182"/>
    </location>
</feature>
<dbReference type="AlphaFoldDB" id="A0A6B3NIL2"/>
<evidence type="ECO:0000256" key="4">
    <source>
        <dbReference type="SAM" id="Phobius"/>
    </source>
</evidence>